<protein>
    <recommendedName>
        <fullName evidence="4">Transposase family Tnp2 protein</fullName>
    </recommendedName>
</protein>
<evidence type="ECO:0000313" key="3">
    <source>
        <dbReference type="Proteomes" id="UP000029665"/>
    </source>
</evidence>
<keyword evidence="3" id="KW-1185">Reference proteome</keyword>
<accession>A0A060SU36</accession>
<dbReference type="OrthoDB" id="2753930at2759"/>
<name>A0A060SU36_PYCCI</name>
<dbReference type="Proteomes" id="UP000029665">
    <property type="component" value="Unassembled WGS sequence"/>
</dbReference>
<dbReference type="STRING" id="5643.A0A060SU36"/>
<gene>
    <name evidence="2" type="ORF">BN946_scf184612.g2</name>
</gene>
<dbReference type="Pfam" id="PF02992">
    <property type="entry name" value="Transposase_21"/>
    <property type="match status" value="1"/>
</dbReference>
<dbReference type="InterPro" id="IPR004242">
    <property type="entry name" value="Transposase_21"/>
</dbReference>
<feature type="region of interest" description="Disordered" evidence="1">
    <location>
        <begin position="27"/>
        <end position="87"/>
    </location>
</feature>
<reference evidence="2" key="1">
    <citation type="submission" date="2014-01" db="EMBL/GenBank/DDBJ databases">
        <title>The genome of the white-rot fungus Pycnoporus cinnabarinus: a basidiomycete model with a versatile arsenal for lignocellulosic biomass breakdown.</title>
        <authorList>
            <person name="Levasseur A."/>
            <person name="Lomascolo A."/>
            <person name="Ruiz-Duenas F.J."/>
            <person name="Uzan E."/>
            <person name="Piumi F."/>
            <person name="Kues U."/>
            <person name="Ram A.F.J."/>
            <person name="Murat C."/>
            <person name="Haon M."/>
            <person name="Benoit I."/>
            <person name="Arfi Y."/>
            <person name="Chevret D."/>
            <person name="Drula E."/>
            <person name="Kwon M.J."/>
            <person name="Gouret P."/>
            <person name="Lesage-Meessen L."/>
            <person name="Lombard V."/>
            <person name="Mariette J."/>
            <person name="Noirot C."/>
            <person name="Park J."/>
            <person name="Patyshakuliyeva A."/>
            <person name="Wieneger R.A.B."/>
            <person name="Wosten H.A.B."/>
            <person name="Martin F."/>
            <person name="Coutinho P.M."/>
            <person name="de Vries R."/>
            <person name="Martinez A.T."/>
            <person name="Klopp C."/>
            <person name="Pontarotti P."/>
            <person name="Henrissat B."/>
            <person name="Record E."/>
        </authorList>
    </citation>
    <scope>NUCLEOTIDE SEQUENCE [LARGE SCALE GENOMIC DNA]</scope>
    <source>
        <strain evidence="2">BRFM137</strain>
    </source>
</reference>
<dbReference type="AlphaFoldDB" id="A0A060SU36"/>
<evidence type="ECO:0000313" key="2">
    <source>
        <dbReference type="EMBL" id="CDO77865.1"/>
    </source>
</evidence>
<proteinExistence type="predicted"/>
<feature type="compositionally biased region" description="Acidic residues" evidence="1">
    <location>
        <begin position="52"/>
        <end position="63"/>
    </location>
</feature>
<evidence type="ECO:0008006" key="4">
    <source>
        <dbReference type="Google" id="ProtNLM"/>
    </source>
</evidence>
<feature type="compositionally biased region" description="Low complexity" evidence="1">
    <location>
        <begin position="28"/>
        <end position="39"/>
    </location>
</feature>
<comment type="caution">
    <text evidence="2">The sequence shown here is derived from an EMBL/GenBank/DDBJ whole genome shotgun (WGS) entry which is preliminary data.</text>
</comment>
<sequence>MHARYRQDDLARAMGVAFNIPGRALIAPSSGLSESEPPENGCAWRDVSTHEYEEEPVYPEPDEGDRVQQTSPPPHDTEASQGAVPLTPPIAQDLDAQRENAPLPFEGQATLNLGHGEVPGPCEEAEDPEYGRHEDNGAPAAAQLQELRDQQKFIELLKDATLEKSKLDAETIARLRDPPRSLPDLARDPDYCYALRLYMENGHSEKAYRGNRFAAMERDPTLEVPTYEAIERLVADLTGVTPIKTDMCVNSCCAFTGPYKSFENCPFCPEAEPRYRVEGKKRIARRTFDTLPFGPQAQTLYLSRQNATYMKRRKQLTAELITRLQLGIAMEDIEDFYCSSDYLDAVDSGLISDDDFTLMFSDGAQLYESKQSDCWVYIWVVFELGPDKRYKKCNVFPGAVIPGPQKPKNLESFLFPGLYHIAALQREGLKIWDAAEERLFTSFPIIIFATADSPAMAYLNGLVGHHGAQGCRLYCALRGRRKPHGAHYYPAMLKPLNYFERGCDHGDVTFADILGTPPGVSWSEFTAERYEKNLRYVLTSENQTQFARRRLETGIAKPSIFSGLPRNFGSFGRPPRNPALKINSGYKAWEFKYYVFGLLPGLLWALQLPLYHSHFCKLVAGIRVALLLVIPMKYRQRAHNLLLEFVQEFEEMYYQRRVDRLHFVRQSVHSLIHLIPEGLRVGPASLHSQWTLETLIGNLTAEIGSDIHPYANLSSRATQRVQVNALKAMFPEFADSPNTLPAGALDLDSGYVLMHARDQRCRYLDGPDSAALTTFLEGKGVEVGAWRPLIWKWARVRLPNGQIACTAWKECAGEKRGNAVRRSRMVKLKDNRFAEVLYLFPLTVKETNTTFYLAMVSIFSPPDSAICKEAHNILLACRYQGQRSREVVNIKDIQSVIAMVPLPLRKDEAEDPHAEELYSNRFFVVEKLGLDMVWFGREEMMDQDDDEGGEGDD</sequence>
<dbReference type="HOGENOM" id="CLU_007337_0_2_1"/>
<dbReference type="EMBL" id="CCBP010000524">
    <property type="protein sequence ID" value="CDO77865.1"/>
    <property type="molecule type" value="Genomic_DNA"/>
</dbReference>
<organism evidence="2 3">
    <name type="scientific">Pycnoporus cinnabarinus</name>
    <name type="common">Cinnabar-red polypore</name>
    <name type="synonym">Trametes cinnabarina</name>
    <dbReference type="NCBI Taxonomy" id="5643"/>
    <lineage>
        <taxon>Eukaryota</taxon>
        <taxon>Fungi</taxon>
        <taxon>Dikarya</taxon>
        <taxon>Basidiomycota</taxon>
        <taxon>Agaricomycotina</taxon>
        <taxon>Agaricomycetes</taxon>
        <taxon>Polyporales</taxon>
        <taxon>Polyporaceae</taxon>
        <taxon>Trametes</taxon>
    </lineage>
</organism>
<dbReference type="OMA" id="RVEYWEN"/>
<evidence type="ECO:0000256" key="1">
    <source>
        <dbReference type="SAM" id="MobiDB-lite"/>
    </source>
</evidence>